<evidence type="ECO:0000256" key="1">
    <source>
        <dbReference type="ARBA" id="ARBA00010333"/>
    </source>
</evidence>
<feature type="domain" description="Solute-binding protein family 3/N-terminal" evidence="4">
    <location>
        <begin position="50"/>
        <end position="113"/>
    </location>
</feature>
<gene>
    <name evidence="5" type="ORF">ABA45_17895</name>
</gene>
<feature type="chain" id="PRO_5005206511" evidence="3">
    <location>
        <begin position="41"/>
        <end position="278"/>
    </location>
</feature>
<keyword evidence="6" id="KW-1185">Reference proteome</keyword>
<evidence type="ECO:0000256" key="3">
    <source>
        <dbReference type="SAM" id="SignalP"/>
    </source>
</evidence>
<dbReference type="PANTHER" id="PTHR35936:SF6">
    <property type="entry name" value="AMINO ACID ABC TRANSPORTER SUBSTRATE-BINDING PAAT FAMILY PROTEIN"/>
    <property type="match status" value="1"/>
</dbReference>
<dbReference type="SUPFAM" id="SSF53850">
    <property type="entry name" value="Periplasmic binding protein-like II"/>
    <property type="match status" value="1"/>
</dbReference>
<dbReference type="Proteomes" id="UP000036406">
    <property type="component" value="Chromosome"/>
</dbReference>
<accession>A0A0H4I4R2</accession>
<dbReference type="EMBL" id="CP011494">
    <property type="protein sequence ID" value="AKO54081.1"/>
    <property type="molecule type" value="Genomic_DNA"/>
</dbReference>
<organism evidence="5 6">
    <name type="scientific">Marinobacter psychrophilus</name>
    <dbReference type="NCBI Taxonomy" id="330734"/>
    <lineage>
        <taxon>Bacteria</taxon>
        <taxon>Pseudomonadati</taxon>
        <taxon>Pseudomonadota</taxon>
        <taxon>Gammaproteobacteria</taxon>
        <taxon>Pseudomonadales</taxon>
        <taxon>Marinobacteraceae</taxon>
        <taxon>Marinobacter</taxon>
    </lineage>
</organism>
<feature type="signal peptide" evidence="3">
    <location>
        <begin position="1"/>
        <end position="40"/>
    </location>
</feature>
<evidence type="ECO:0000256" key="2">
    <source>
        <dbReference type="ARBA" id="ARBA00022729"/>
    </source>
</evidence>
<evidence type="ECO:0000313" key="6">
    <source>
        <dbReference type="Proteomes" id="UP000036406"/>
    </source>
</evidence>
<sequence>MDCLFVLLFKPGYRTYSLAFMTVCAACLFGFTLASPPALADPTPTRQTLQVGYTEFPPFTYQNSQGQAAGEFIDITRKVVLEAGYATEFVFLPPSRLLLHLRDGIIDLAPGLSGTPLVVYETLESWVSPVTLELHAWHLNTTETLKSFDQIKHKRVIVISGYNYGGLMSWMEKQSDIALTEAPNHRAAIDMLKRNRGDYLVDYHKPVQALLSAPGDENLHSTKLLSREGVWVFALSRPQAEIWREQFDDAYIRLAEKGEVPPLRRLGLGYKIIGFPNL</sequence>
<dbReference type="PATRIC" id="fig|330734.3.peg.3765"/>
<protein>
    <submittedName>
        <fullName evidence="5">Amino acid ABC transporter substrate-binding protein</fullName>
    </submittedName>
</protein>
<dbReference type="RefSeq" id="WP_048388442.1">
    <property type="nucleotide sequence ID" value="NZ_CP011494.1"/>
</dbReference>
<proteinExistence type="inferred from homology"/>
<keyword evidence="2 3" id="KW-0732">Signal</keyword>
<evidence type="ECO:0000259" key="4">
    <source>
        <dbReference type="Pfam" id="PF00497"/>
    </source>
</evidence>
<name>A0A0H4I4R2_9GAMM</name>
<dbReference type="InterPro" id="IPR001638">
    <property type="entry name" value="Solute-binding_3/MltF_N"/>
</dbReference>
<dbReference type="KEGG" id="mpq:ABA45_17895"/>
<dbReference type="Pfam" id="PF00497">
    <property type="entry name" value="SBP_bac_3"/>
    <property type="match status" value="1"/>
</dbReference>
<comment type="similarity">
    <text evidence="1">Belongs to the bacterial solute-binding protein 3 family.</text>
</comment>
<dbReference type="AlphaFoldDB" id="A0A0H4I4R2"/>
<evidence type="ECO:0000313" key="5">
    <source>
        <dbReference type="EMBL" id="AKO54081.1"/>
    </source>
</evidence>
<reference evidence="5 6" key="1">
    <citation type="submission" date="2015-05" db="EMBL/GenBank/DDBJ databases">
        <title>Complete genome of Marinobacter psychrophilus strain 20041T isolated from sea-ice of the Canadian Basin.</title>
        <authorList>
            <person name="Song L."/>
            <person name="Ren L."/>
            <person name="Yu Y."/>
            <person name="Wang X."/>
        </authorList>
    </citation>
    <scope>NUCLEOTIDE SEQUENCE [LARGE SCALE GENOMIC DNA]</scope>
    <source>
        <strain evidence="5 6">20041</strain>
    </source>
</reference>
<dbReference type="PANTHER" id="PTHR35936">
    <property type="entry name" value="MEMBRANE-BOUND LYTIC MUREIN TRANSGLYCOSYLASE F"/>
    <property type="match status" value="1"/>
</dbReference>
<dbReference type="STRING" id="330734.ABA45_17895"/>
<dbReference type="Gene3D" id="3.40.190.10">
    <property type="entry name" value="Periplasmic binding protein-like II"/>
    <property type="match status" value="2"/>
</dbReference>